<keyword evidence="3" id="KW-0378">Hydrolase</keyword>
<reference evidence="14 15" key="1">
    <citation type="journal article" date="2019" name="Nat. Med.">
        <title>A library of human gut bacterial isolates paired with longitudinal multiomics data enables mechanistic microbiome research.</title>
        <authorList>
            <person name="Poyet M."/>
            <person name="Groussin M."/>
            <person name="Gibbons S.M."/>
            <person name="Avila-Pacheco J."/>
            <person name="Jiang X."/>
            <person name="Kearney S.M."/>
            <person name="Perrotta A.R."/>
            <person name="Berdy B."/>
            <person name="Zhao S."/>
            <person name="Lieberman T.D."/>
            <person name="Swanson P.K."/>
            <person name="Smith M."/>
            <person name="Roesemann S."/>
            <person name="Alexander J.E."/>
            <person name="Rich S.A."/>
            <person name="Livny J."/>
            <person name="Vlamakis H."/>
            <person name="Clish C."/>
            <person name="Bullock K."/>
            <person name="Deik A."/>
            <person name="Scott J."/>
            <person name="Pierce K.A."/>
            <person name="Xavier R.J."/>
            <person name="Alm E.J."/>
        </authorList>
    </citation>
    <scope>NUCLEOTIDE SEQUENCE [LARGE SCALE GENOMIC DNA]</scope>
    <source>
        <strain evidence="12 14">BIOML-A4</strain>
        <strain evidence="13 15">BIOML-A5</strain>
    </source>
</reference>
<evidence type="ECO:0000256" key="5">
    <source>
        <dbReference type="ARBA" id="ARBA00022984"/>
    </source>
</evidence>
<feature type="binding site" evidence="8">
    <location>
        <position position="232"/>
    </location>
    <ligand>
        <name>substrate</name>
    </ligand>
</feature>
<evidence type="ECO:0000313" key="15">
    <source>
        <dbReference type="Proteomes" id="UP000480929"/>
    </source>
</evidence>
<keyword evidence="10" id="KW-1133">Transmembrane helix</keyword>
<dbReference type="InterPro" id="IPR018044">
    <property type="entry name" value="Peptidase_S11"/>
</dbReference>
<dbReference type="GO" id="GO:0009002">
    <property type="term" value="F:serine-type D-Ala-D-Ala carboxypeptidase activity"/>
    <property type="evidence" value="ECO:0007669"/>
    <property type="project" value="InterPro"/>
</dbReference>
<proteinExistence type="inferred from homology"/>
<dbReference type="GO" id="GO:0009252">
    <property type="term" value="P:peptidoglycan biosynthetic process"/>
    <property type="evidence" value="ECO:0007669"/>
    <property type="project" value="UniProtKB-KW"/>
</dbReference>
<dbReference type="Pfam" id="PF00768">
    <property type="entry name" value="Peptidase_S11"/>
    <property type="match status" value="1"/>
</dbReference>
<dbReference type="PRINTS" id="PR00725">
    <property type="entry name" value="DADACBPTASE1"/>
</dbReference>
<dbReference type="GO" id="GO:0006508">
    <property type="term" value="P:proteolysis"/>
    <property type="evidence" value="ECO:0007669"/>
    <property type="project" value="InterPro"/>
</dbReference>
<evidence type="ECO:0000313" key="12">
    <source>
        <dbReference type="EMBL" id="MSA90822.1"/>
    </source>
</evidence>
<dbReference type="Proteomes" id="UP000433575">
    <property type="component" value="Unassembled WGS sequence"/>
</dbReference>
<evidence type="ECO:0000256" key="1">
    <source>
        <dbReference type="ARBA" id="ARBA00007164"/>
    </source>
</evidence>
<dbReference type="EMBL" id="WKPI01000037">
    <property type="protein sequence ID" value="MSC34552.1"/>
    <property type="molecule type" value="Genomic_DNA"/>
</dbReference>
<evidence type="ECO:0000256" key="9">
    <source>
        <dbReference type="RuleBase" id="RU004016"/>
    </source>
</evidence>
<evidence type="ECO:0000256" key="4">
    <source>
        <dbReference type="ARBA" id="ARBA00022960"/>
    </source>
</evidence>
<dbReference type="PANTHER" id="PTHR21581:SF33">
    <property type="entry name" value="D-ALANYL-D-ALANINE CARBOXYPEPTIDASE DACB"/>
    <property type="match status" value="1"/>
</dbReference>
<keyword evidence="15" id="KW-1185">Reference proteome</keyword>
<dbReference type="InterPro" id="IPR012338">
    <property type="entry name" value="Beta-lactam/transpept-like"/>
</dbReference>
<dbReference type="GO" id="GO:0071555">
    <property type="term" value="P:cell wall organization"/>
    <property type="evidence" value="ECO:0007669"/>
    <property type="project" value="UniProtKB-KW"/>
</dbReference>
<dbReference type="Proteomes" id="UP000480929">
    <property type="component" value="Unassembled WGS sequence"/>
</dbReference>
<feature type="active site" description="Acyl-ester intermediate" evidence="7">
    <location>
        <position position="62"/>
    </location>
</feature>
<keyword evidence="10" id="KW-0472">Membrane</keyword>
<dbReference type="AlphaFoldDB" id="A0A6N7SAY7"/>
<dbReference type="OrthoDB" id="9791132at2"/>
<evidence type="ECO:0000256" key="7">
    <source>
        <dbReference type="PIRSR" id="PIRSR618044-1"/>
    </source>
</evidence>
<protein>
    <recommendedName>
        <fullName evidence="11">Peptidase S11 D-alanyl-D-alanine carboxypeptidase A N-terminal domain-containing protein</fullName>
    </recommendedName>
</protein>
<evidence type="ECO:0000256" key="6">
    <source>
        <dbReference type="ARBA" id="ARBA00023316"/>
    </source>
</evidence>
<evidence type="ECO:0000259" key="11">
    <source>
        <dbReference type="Pfam" id="PF00768"/>
    </source>
</evidence>
<evidence type="ECO:0000256" key="10">
    <source>
        <dbReference type="SAM" id="Phobius"/>
    </source>
</evidence>
<evidence type="ECO:0000313" key="14">
    <source>
        <dbReference type="Proteomes" id="UP000433575"/>
    </source>
</evidence>
<keyword evidence="5" id="KW-0573">Peptidoglycan synthesis</keyword>
<keyword evidence="6" id="KW-0961">Cell wall biogenesis/degradation</keyword>
<comment type="caution">
    <text evidence="12">The sequence shown here is derived from an EMBL/GenBank/DDBJ whole genome shotgun (WGS) entry which is preliminary data.</text>
</comment>
<accession>A0A6N7SAY7</accession>
<evidence type="ECO:0000256" key="2">
    <source>
        <dbReference type="ARBA" id="ARBA00022729"/>
    </source>
</evidence>
<name>A0A6N7SAY7_9FIRM</name>
<feature type="transmembrane region" description="Helical" evidence="10">
    <location>
        <begin position="388"/>
        <end position="407"/>
    </location>
</feature>
<evidence type="ECO:0000313" key="13">
    <source>
        <dbReference type="EMBL" id="MSC34552.1"/>
    </source>
</evidence>
<dbReference type="SUPFAM" id="SSF56601">
    <property type="entry name" value="beta-lactamase/transpeptidase-like"/>
    <property type="match status" value="1"/>
</dbReference>
<dbReference type="GO" id="GO:0008360">
    <property type="term" value="P:regulation of cell shape"/>
    <property type="evidence" value="ECO:0007669"/>
    <property type="project" value="UniProtKB-KW"/>
</dbReference>
<evidence type="ECO:0000256" key="3">
    <source>
        <dbReference type="ARBA" id="ARBA00022801"/>
    </source>
</evidence>
<keyword evidence="4" id="KW-0133">Cell shape</keyword>
<feature type="domain" description="Peptidase S11 D-alanyl-D-alanine carboxypeptidase A N-terminal" evidence="11">
    <location>
        <begin position="27"/>
        <end position="261"/>
    </location>
</feature>
<feature type="active site" evidence="7">
    <location>
        <position position="120"/>
    </location>
</feature>
<organism evidence="12 14">
    <name type="scientific">Holdemania massiliensis</name>
    <dbReference type="NCBI Taxonomy" id="1468449"/>
    <lineage>
        <taxon>Bacteria</taxon>
        <taxon>Bacillati</taxon>
        <taxon>Bacillota</taxon>
        <taxon>Erysipelotrichia</taxon>
        <taxon>Erysipelotrichales</taxon>
        <taxon>Erysipelotrichaceae</taxon>
        <taxon>Holdemania</taxon>
    </lineage>
</organism>
<evidence type="ECO:0000256" key="8">
    <source>
        <dbReference type="PIRSR" id="PIRSR618044-2"/>
    </source>
</evidence>
<keyword evidence="2" id="KW-0732">Signal</keyword>
<sequence length="414" mass="45708">MHVRKWAKGLAAFALVLTIFPIGTVRAEEELTLDGESAILIDADSGAVLYEKNADERHYPASITKIMTVYLALSRGSLDQTLTATDTAIDNIDRKSSHIWLDYGEELSLKDACYAAIMASANDASNVLAEAVGGSQNEFAEMMNEAAAAAGSKNTHFANAHGLPDEDHYTTAYDMAMITRMAIQNADFAEIFGTVKYEMQPTNKQKDVRYFASGNDMLKKGEFFYEYATGGKIGWTEDAGYTIVTTASKDGVNLIAVVLKNSNKNARYTDTRTLFDYGFANYKQITIPASAFEEKTIEIKKRGQLWATAAFKMSYDFKILAQSGDDESQYSASVIVENENDPQTIQAYAILNKNGVEIARQAMEKELAVNDISFKATTWPIIQKGLDLFSVAVFALFMGLFLIAAFGRMSRRRS</sequence>
<gene>
    <name evidence="13" type="ORF">GKD88_15605</name>
    <name evidence="12" type="ORF">GKE08_15935</name>
</gene>
<comment type="similarity">
    <text evidence="1 9">Belongs to the peptidase S11 family.</text>
</comment>
<keyword evidence="10" id="KW-0812">Transmembrane</keyword>
<feature type="active site" description="Proton acceptor" evidence="7">
    <location>
        <position position="65"/>
    </location>
</feature>
<dbReference type="InterPro" id="IPR001967">
    <property type="entry name" value="Peptidase_S11_N"/>
</dbReference>
<dbReference type="EMBL" id="WKPJ01000035">
    <property type="protein sequence ID" value="MSA90822.1"/>
    <property type="molecule type" value="Genomic_DNA"/>
</dbReference>
<dbReference type="Gene3D" id="3.40.710.10">
    <property type="entry name" value="DD-peptidase/beta-lactamase superfamily"/>
    <property type="match status" value="1"/>
</dbReference>
<dbReference type="PANTHER" id="PTHR21581">
    <property type="entry name" value="D-ALANYL-D-ALANINE CARBOXYPEPTIDASE"/>
    <property type="match status" value="1"/>
</dbReference>